<accession>A0ACC0XYY7</accession>
<dbReference type="EMBL" id="CM047744">
    <property type="protein sequence ID" value="KAJ0027367.1"/>
    <property type="molecule type" value="Genomic_DNA"/>
</dbReference>
<comment type="caution">
    <text evidence="1">The sequence shown here is derived from an EMBL/GenBank/DDBJ whole genome shotgun (WGS) entry which is preliminary data.</text>
</comment>
<organism evidence="1 2">
    <name type="scientific">Pistacia integerrima</name>
    <dbReference type="NCBI Taxonomy" id="434235"/>
    <lineage>
        <taxon>Eukaryota</taxon>
        <taxon>Viridiplantae</taxon>
        <taxon>Streptophyta</taxon>
        <taxon>Embryophyta</taxon>
        <taxon>Tracheophyta</taxon>
        <taxon>Spermatophyta</taxon>
        <taxon>Magnoliopsida</taxon>
        <taxon>eudicotyledons</taxon>
        <taxon>Gunneridae</taxon>
        <taxon>Pentapetalae</taxon>
        <taxon>rosids</taxon>
        <taxon>malvids</taxon>
        <taxon>Sapindales</taxon>
        <taxon>Anacardiaceae</taxon>
        <taxon>Pistacia</taxon>
    </lineage>
</organism>
<name>A0ACC0XYY7_9ROSI</name>
<evidence type="ECO:0000313" key="1">
    <source>
        <dbReference type="EMBL" id="KAJ0027367.1"/>
    </source>
</evidence>
<protein>
    <submittedName>
        <fullName evidence="1">Uncharacterized protein</fullName>
    </submittedName>
</protein>
<evidence type="ECO:0000313" key="2">
    <source>
        <dbReference type="Proteomes" id="UP001163603"/>
    </source>
</evidence>
<dbReference type="Proteomes" id="UP001163603">
    <property type="component" value="Chromosome 9"/>
</dbReference>
<keyword evidence="2" id="KW-1185">Reference proteome</keyword>
<gene>
    <name evidence="1" type="ORF">Pint_35860</name>
</gene>
<proteinExistence type="predicted"/>
<reference evidence="2" key="1">
    <citation type="journal article" date="2023" name="G3 (Bethesda)">
        <title>Genome assembly and association tests identify interacting loci associated with vigor, precocity, and sex in interspecific pistachio rootstocks.</title>
        <authorList>
            <person name="Palmer W."/>
            <person name="Jacygrad E."/>
            <person name="Sagayaradj S."/>
            <person name="Cavanaugh K."/>
            <person name="Han R."/>
            <person name="Bertier L."/>
            <person name="Beede B."/>
            <person name="Kafkas S."/>
            <person name="Golino D."/>
            <person name="Preece J."/>
            <person name="Michelmore R."/>
        </authorList>
    </citation>
    <scope>NUCLEOTIDE SEQUENCE [LARGE SCALE GENOMIC DNA]</scope>
</reference>
<sequence>MDQFSTPSFIPESFQGAGNDITMQLTLFWSQIRAPLIVPLLKLSVAICLTMSIMLFIERVYMSIVIVLVKLFGRKPEKRYKWEPMKDDIELGNSAYPMVLVQIPMYNEREVYQLSIGAACGLSWPSDRIIIQVLDDSTDPTIKDLVELECQRWASKGINIKYEIRGNRNGYKAGALKEGMKRSYVKHCDYVAIFDADFQPEPDFLWRTIPFLLHNPELALVQARWKFVNADECLMTRMQEMSLDYHFTVEQEVGSSTYAFFGFNGMLSPHPYQTDFVYLMPLFEKYRKAPKGTAGVWRIAALTEAGGWKDRTTVEDMDLAVRASLKGWKFVYLGDVKVKNELPSTFKAYRYQQHRWSCGPANLFRKMVMEIIRNDKVSLWKKVHVIYSFFVVRKVVAHIVTFIFYCVVLPATIVVPEVEVPKWGAVYIPAVITILNAVGTPRSALGSHCFSVIYFHACRSLHLMVFWILFENVMSLHRTKATFIGLMEGVRVNEWIVTEKLGDALKFKAGSKTPRKPRFLIGDRIHMLELGVGAFLFLCGCYDIFFGKNLYFVYLFLQAIAFFIAGFGYIGTFVPHS</sequence>